<evidence type="ECO:0000256" key="4">
    <source>
        <dbReference type="RuleBase" id="RU003718"/>
    </source>
</evidence>
<dbReference type="InterPro" id="IPR035595">
    <property type="entry name" value="UDP_glycos_trans_CS"/>
</dbReference>
<keyword evidence="7" id="KW-1185">Reference proteome</keyword>
<evidence type="ECO:0000313" key="6">
    <source>
        <dbReference type="EMBL" id="PRQ23117.1"/>
    </source>
</evidence>
<sequence length="482" mass="54099">METKTDQQLHIFFLPYMAQGHTLPLIDIAKLFASRGVKSTLITTPVNAPLFSKAIQTSKSLGFKIELLVIKFPSTEVGLPEGIERTNLRKNQEQVEKYFKAIILFQQQVEPILDQHRPHCLVADAMFPWATDVAAKFGIPRIIFHGAGFFPLCASTSVMRYKPQTAVSSDSESFVIPGLPDEIKMTKNKLAPFLILEGESELIKLVKASIEADETSYGIIVNSFYELEPDYADHYRKVFGRKAWHIGPASLCETEKDKVERGREGSVDEVHDCLNWLNSKKPNSVVYICFGSLTNFSDCQLLEIALALEASRQQFIWVVKKEKNDKEEWLPEGFEQRVEGKGLIIRGWAPQLLILQHEAVGAFVTHCGWNSILEGVSSGVPMITWPVSADQFFNEKLVTQILGIGIAIGAQKWEDDSVQREANVKREAIEKAVTEFMVGHEKEKMRSKVLELRELARRAVEDGGSSFSDLTALIEKLKSLGS</sequence>
<dbReference type="EMBL" id="PDCK01000044">
    <property type="protein sequence ID" value="PRQ23117.1"/>
    <property type="molecule type" value="Genomic_DNA"/>
</dbReference>
<gene>
    <name evidence="6" type="ORF">RchiOBHm_Chr6g0257761</name>
</gene>
<protein>
    <recommendedName>
        <fullName evidence="5">Glycosyltransferase</fullName>
        <ecNumber evidence="5">2.4.1.-</ecNumber>
    </recommendedName>
</protein>
<dbReference type="FunFam" id="3.40.50.2000:FF:000047">
    <property type="entry name" value="Glycosyltransferase"/>
    <property type="match status" value="1"/>
</dbReference>
<dbReference type="GO" id="GO:0035251">
    <property type="term" value="F:UDP-glucosyltransferase activity"/>
    <property type="evidence" value="ECO:0007669"/>
    <property type="project" value="TreeGrafter"/>
</dbReference>
<comment type="similarity">
    <text evidence="1 4">Belongs to the UDP-glycosyltransferase family.</text>
</comment>
<dbReference type="OrthoDB" id="5835829at2759"/>
<organism evidence="6 7">
    <name type="scientific">Rosa chinensis</name>
    <name type="common">China rose</name>
    <dbReference type="NCBI Taxonomy" id="74649"/>
    <lineage>
        <taxon>Eukaryota</taxon>
        <taxon>Viridiplantae</taxon>
        <taxon>Streptophyta</taxon>
        <taxon>Embryophyta</taxon>
        <taxon>Tracheophyta</taxon>
        <taxon>Spermatophyta</taxon>
        <taxon>Magnoliopsida</taxon>
        <taxon>eudicotyledons</taxon>
        <taxon>Gunneridae</taxon>
        <taxon>Pentapetalae</taxon>
        <taxon>rosids</taxon>
        <taxon>fabids</taxon>
        <taxon>Rosales</taxon>
        <taxon>Rosaceae</taxon>
        <taxon>Rosoideae</taxon>
        <taxon>Rosoideae incertae sedis</taxon>
        <taxon>Rosa</taxon>
    </lineage>
</organism>
<dbReference type="OMA" id="CPAINIS"/>
<dbReference type="CDD" id="cd03784">
    <property type="entry name" value="GT1_Gtf-like"/>
    <property type="match status" value="1"/>
</dbReference>
<name>A0A2P6PMF5_ROSCH</name>
<dbReference type="AlphaFoldDB" id="A0A2P6PMF5"/>
<evidence type="ECO:0000256" key="3">
    <source>
        <dbReference type="ARBA" id="ARBA00022679"/>
    </source>
</evidence>
<reference evidence="6 7" key="1">
    <citation type="journal article" date="2018" name="Nat. Genet.">
        <title>The Rosa genome provides new insights in the design of modern roses.</title>
        <authorList>
            <person name="Bendahmane M."/>
        </authorList>
    </citation>
    <scope>NUCLEOTIDE SEQUENCE [LARGE SCALE GENOMIC DNA]</scope>
    <source>
        <strain evidence="7">cv. Old Blush</strain>
    </source>
</reference>
<evidence type="ECO:0000256" key="1">
    <source>
        <dbReference type="ARBA" id="ARBA00009995"/>
    </source>
</evidence>
<dbReference type="Gene3D" id="3.40.50.2000">
    <property type="entry name" value="Glycogen Phosphorylase B"/>
    <property type="match status" value="2"/>
</dbReference>
<dbReference type="Proteomes" id="UP000238479">
    <property type="component" value="Chromosome 6"/>
</dbReference>
<dbReference type="SUPFAM" id="SSF53756">
    <property type="entry name" value="UDP-Glycosyltransferase/glycogen phosphorylase"/>
    <property type="match status" value="1"/>
</dbReference>
<keyword evidence="3 4" id="KW-0808">Transferase</keyword>
<dbReference type="Gramene" id="PRQ23117">
    <property type="protein sequence ID" value="PRQ23117"/>
    <property type="gene ID" value="RchiOBHm_Chr6g0257761"/>
</dbReference>
<evidence type="ECO:0000256" key="2">
    <source>
        <dbReference type="ARBA" id="ARBA00022676"/>
    </source>
</evidence>
<dbReference type="EC" id="2.4.1.-" evidence="5"/>
<proteinExistence type="inferred from homology"/>
<accession>A0A2P6PMF5</accession>
<dbReference type="PROSITE" id="PS00375">
    <property type="entry name" value="UDPGT"/>
    <property type="match status" value="1"/>
</dbReference>
<evidence type="ECO:0000256" key="5">
    <source>
        <dbReference type="RuleBase" id="RU362057"/>
    </source>
</evidence>
<dbReference type="PANTHER" id="PTHR48047">
    <property type="entry name" value="GLYCOSYLTRANSFERASE"/>
    <property type="match status" value="1"/>
</dbReference>
<dbReference type="Pfam" id="PF00201">
    <property type="entry name" value="UDPGT"/>
    <property type="match status" value="1"/>
</dbReference>
<evidence type="ECO:0000313" key="7">
    <source>
        <dbReference type="Proteomes" id="UP000238479"/>
    </source>
</evidence>
<dbReference type="FunFam" id="3.40.50.2000:FF:000071">
    <property type="entry name" value="Glycosyltransferase"/>
    <property type="match status" value="1"/>
</dbReference>
<dbReference type="InterPro" id="IPR002213">
    <property type="entry name" value="UDP_glucos_trans"/>
</dbReference>
<comment type="caution">
    <text evidence="6">The sequence shown here is derived from an EMBL/GenBank/DDBJ whole genome shotgun (WGS) entry which is preliminary data.</text>
</comment>
<dbReference type="PANTHER" id="PTHR48047:SF135">
    <property type="entry name" value="GLYCOSYLTRANSFERASE"/>
    <property type="match status" value="1"/>
</dbReference>
<keyword evidence="2 4" id="KW-0328">Glycosyltransferase</keyword>